<dbReference type="EMBL" id="JBHTEY010000004">
    <property type="protein sequence ID" value="MFC7618401.1"/>
    <property type="molecule type" value="Genomic_DNA"/>
</dbReference>
<dbReference type="InterPro" id="IPR017642">
    <property type="entry name" value="DNA_S_mod_DndB"/>
</dbReference>
<gene>
    <name evidence="1" type="ORF">ACFQV2_38595</name>
</gene>
<dbReference type="NCBIfam" id="TIGR03187">
    <property type="entry name" value="DGQHR"/>
    <property type="match status" value="1"/>
</dbReference>
<dbReference type="InterPro" id="IPR017601">
    <property type="entry name" value="DGQHR-contain_dom"/>
</dbReference>
<dbReference type="Pfam" id="PF14072">
    <property type="entry name" value="DndB"/>
    <property type="match status" value="1"/>
</dbReference>
<evidence type="ECO:0000313" key="2">
    <source>
        <dbReference type="Proteomes" id="UP001596512"/>
    </source>
</evidence>
<organism evidence="1 2">
    <name type="scientific">Actinokineospora soli</name>
    <dbReference type="NCBI Taxonomy" id="1048753"/>
    <lineage>
        <taxon>Bacteria</taxon>
        <taxon>Bacillati</taxon>
        <taxon>Actinomycetota</taxon>
        <taxon>Actinomycetes</taxon>
        <taxon>Pseudonocardiales</taxon>
        <taxon>Pseudonocardiaceae</taxon>
        <taxon>Actinokineospora</taxon>
    </lineage>
</organism>
<dbReference type="CDD" id="cd16412">
    <property type="entry name" value="dndB"/>
    <property type="match status" value="1"/>
</dbReference>
<dbReference type="Proteomes" id="UP001596512">
    <property type="component" value="Unassembled WGS sequence"/>
</dbReference>
<name>A0ABW2TYK0_9PSEU</name>
<accession>A0ABW2TYK0</accession>
<reference evidence="2" key="1">
    <citation type="journal article" date="2019" name="Int. J. Syst. Evol. Microbiol.">
        <title>The Global Catalogue of Microorganisms (GCM) 10K type strain sequencing project: providing services to taxonomists for standard genome sequencing and annotation.</title>
        <authorList>
            <consortium name="The Broad Institute Genomics Platform"/>
            <consortium name="The Broad Institute Genome Sequencing Center for Infectious Disease"/>
            <person name="Wu L."/>
            <person name="Ma J."/>
        </authorList>
    </citation>
    <scope>NUCLEOTIDE SEQUENCE [LARGE SCALE GENOMIC DNA]</scope>
    <source>
        <strain evidence="2">JCM 17695</strain>
    </source>
</reference>
<keyword evidence="2" id="KW-1185">Reference proteome</keyword>
<comment type="caution">
    <text evidence="1">The sequence shown here is derived from an EMBL/GenBank/DDBJ whole genome shotgun (WGS) entry which is preliminary data.</text>
</comment>
<protein>
    <submittedName>
        <fullName evidence="1">DNA sulfur modification protein DndB</fullName>
    </submittedName>
</protein>
<sequence>MNALIEHNTIDEAFLAASQSAAAGFGRVFPCTVFSQGKRTMLATSFPLRFVASPAIVSSPASKETSAQAAMNRPLMPDHVKAINQYLIDNRDQYILPPVTLSIQHIPAIHVTRQTHLMRWGYMVVDDTSKFYVTDGQHRINAIRGLGSGRSAVPGVLDSGLGFEKDGLAVLIVIEDDIAAIHQDFADAAQTKPIPPSLLASYNTRAPINRVLAGIVKGSRLLNGRIDDTSKTLPKMSQSIFLLNQVRGMVKELLVRDYAMAEEPLARNVESKIGTREQQDTFIEQTLQLLEVLTQKMDPWSEIADLDKNGSGVANRIPDFRLGYINMTATGLVLIGRAAYEINKIKDETQRLAKYEELATAIDWRRDADIWRGTSSCPARAARRPARS</sequence>
<evidence type="ECO:0000313" key="1">
    <source>
        <dbReference type="EMBL" id="MFC7618401.1"/>
    </source>
</evidence>
<proteinExistence type="predicted"/>